<keyword evidence="3" id="KW-1185">Reference proteome</keyword>
<protein>
    <submittedName>
        <fullName evidence="2">PepSY-associated TM region</fullName>
    </submittedName>
</protein>
<dbReference type="RefSeq" id="WP_072906634.1">
    <property type="nucleotide sequence ID" value="NZ_FQZT01000003.1"/>
</dbReference>
<name>A0A1M6F435_MALRU</name>
<reference evidence="2 3" key="1">
    <citation type="submission" date="2016-11" db="EMBL/GenBank/DDBJ databases">
        <authorList>
            <person name="Jaros S."/>
            <person name="Januszkiewicz K."/>
            <person name="Wedrychowicz H."/>
        </authorList>
    </citation>
    <scope>NUCLEOTIDE SEQUENCE [LARGE SCALE GENOMIC DNA]</scope>
    <source>
        <strain evidence="2 3">DSM 5091</strain>
    </source>
</reference>
<organism evidence="2 3">
    <name type="scientific">Malonomonas rubra DSM 5091</name>
    <dbReference type="NCBI Taxonomy" id="1122189"/>
    <lineage>
        <taxon>Bacteria</taxon>
        <taxon>Pseudomonadati</taxon>
        <taxon>Thermodesulfobacteriota</taxon>
        <taxon>Desulfuromonadia</taxon>
        <taxon>Desulfuromonadales</taxon>
        <taxon>Geopsychrobacteraceae</taxon>
        <taxon>Malonomonas</taxon>
    </lineage>
</organism>
<feature type="transmembrane region" description="Helical" evidence="1">
    <location>
        <begin position="27"/>
        <end position="48"/>
    </location>
</feature>
<sequence>MSDSAKSSRRKTIIFWRKIHLYGFGHYKWLALLISSFLIVCSLTGILYNHHRDFEILEKGRISTDYLPDSYQERLDRTRKAQGLENLFPDEEDSVPVMWLIQDLHTGQIFGFWGRIFYDLLGVIMVFLAISGCYLHLVKKPRSNHSRKDI</sequence>
<dbReference type="OrthoDB" id="1111139at2"/>
<evidence type="ECO:0000313" key="3">
    <source>
        <dbReference type="Proteomes" id="UP000184171"/>
    </source>
</evidence>
<dbReference type="Proteomes" id="UP000184171">
    <property type="component" value="Unassembled WGS sequence"/>
</dbReference>
<evidence type="ECO:0000313" key="2">
    <source>
        <dbReference type="EMBL" id="SHI92430.1"/>
    </source>
</evidence>
<dbReference type="Pfam" id="PF03929">
    <property type="entry name" value="PepSY_TM"/>
    <property type="match status" value="1"/>
</dbReference>
<dbReference type="EMBL" id="FQZT01000003">
    <property type="protein sequence ID" value="SHI92430.1"/>
    <property type="molecule type" value="Genomic_DNA"/>
</dbReference>
<keyword evidence="1" id="KW-0472">Membrane</keyword>
<keyword evidence="1" id="KW-0812">Transmembrane</keyword>
<proteinExistence type="predicted"/>
<evidence type="ECO:0000256" key="1">
    <source>
        <dbReference type="SAM" id="Phobius"/>
    </source>
</evidence>
<dbReference type="STRING" id="1122189.SAMN02745165_01148"/>
<keyword evidence="1" id="KW-1133">Transmembrane helix</keyword>
<accession>A0A1M6F435</accession>
<dbReference type="AlphaFoldDB" id="A0A1M6F435"/>
<gene>
    <name evidence="2" type="ORF">SAMN02745165_01148</name>
</gene>
<feature type="transmembrane region" description="Helical" evidence="1">
    <location>
        <begin position="116"/>
        <end position="138"/>
    </location>
</feature>
<dbReference type="InterPro" id="IPR005625">
    <property type="entry name" value="PepSY-ass_TM"/>
</dbReference>